<accession>A0A6P6C311</accession>
<name>A0A6P6C311_PTEVA</name>
<keyword evidence="2" id="KW-1185">Reference proteome</keyword>
<evidence type="ECO:0000313" key="3">
    <source>
        <dbReference type="RefSeq" id="XP_023381729.1"/>
    </source>
</evidence>
<gene>
    <name evidence="3" type="primary">LOC111733846</name>
</gene>
<feature type="region of interest" description="Disordered" evidence="1">
    <location>
        <begin position="224"/>
        <end position="252"/>
    </location>
</feature>
<dbReference type="GeneID" id="111733846"/>
<dbReference type="RefSeq" id="XP_023381729.1">
    <property type="nucleotide sequence ID" value="XM_023525961.1"/>
</dbReference>
<dbReference type="AlphaFoldDB" id="A0A6P6C311"/>
<dbReference type="KEGG" id="pvp:111733846"/>
<dbReference type="Proteomes" id="UP000515202">
    <property type="component" value="Unplaced"/>
</dbReference>
<proteinExistence type="predicted"/>
<evidence type="ECO:0000313" key="2">
    <source>
        <dbReference type="Proteomes" id="UP000515202"/>
    </source>
</evidence>
<protein>
    <submittedName>
        <fullName evidence="3">Uncharacterized protein LOC111733846</fullName>
    </submittedName>
</protein>
<evidence type="ECO:0000256" key="1">
    <source>
        <dbReference type="SAM" id="MobiDB-lite"/>
    </source>
</evidence>
<sequence length="317" mass="34449">MSLCTHPAIHLFTHNHLPGPLIYLRVHLSIYPSIYSPTHLCIDPPTHPSMHLPTGHLSLASSLITGVLVVSVTGAGFTDVRCSASRGPGCEADQWCGPYCASRALCCRSPWLLQRALPRAWGWEWTSWRAREQEVLGTPAPFLLGSEGTGPRPASWFSLVLVNPSHLLKFLEFCVPQPLYLVPERMELDRKRSVPRTLPAGTWMPEVGPVTTQWVLRQSPHFARPGSQAHENPGDAHRRGAGITEGPAGTRDGCDCRPRATRSALSCLGRGLPCSPSGLPCVPSRRAFPASPAQTCPLSASAFESVVCLSPLVLRHC</sequence>
<organism evidence="2 3">
    <name type="scientific">Pteropus vampyrus</name>
    <name type="common">Large flying fox</name>
    <dbReference type="NCBI Taxonomy" id="132908"/>
    <lineage>
        <taxon>Eukaryota</taxon>
        <taxon>Metazoa</taxon>
        <taxon>Chordata</taxon>
        <taxon>Craniata</taxon>
        <taxon>Vertebrata</taxon>
        <taxon>Euteleostomi</taxon>
        <taxon>Mammalia</taxon>
        <taxon>Eutheria</taxon>
        <taxon>Laurasiatheria</taxon>
        <taxon>Chiroptera</taxon>
        <taxon>Yinpterochiroptera</taxon>
        <taxon>Pteropodoidea</taxon>
        <taxon>Pteropodidae</taxon>
        <taxon>Pteropodinae</taxon>
        <taxon>Pteropus</taxon>
    </lineage>
</organism>
<reference evidence="3" key="1">
    <citation type="submission" date="2025-08" db="UniProtKB">
        <authorList>
            <consortium name="RefSeq"/>
        </authorList>
    </citation>
    <scope>IDENTIFICATION</scope>
    <source>
        <tissue evidence="3">Kidney</tissue>
    </source>
</reference>